<protein>
    <submittedName>
        <fullName evidence="5">EAL domain-containing protein</fullName>
    </submittedName>
</protein>
<proteinExistence type="predicted"/>
<feature type="domain" description="GGDEF" evidence="4">
    <location>
        <begin position="398"/>
        <end position="531"/>
    </location>
</feature>
<dbReference type="PROSITE" id="PS50887">
    <property type="entry name" value="GGDEF"/>
    <property type="match status" value="1"/>
</dbReference>
<dbReference type="InterPro" id="IPR000160">
    <property type="entry name" value="GGDEF_dom"/>
</dbReference>
<evidence type="ECO:0000313" key="5">
    <source>
        <dbReference type="EMBL" id="TGY34875.1"/>
    </source>
</evidence>
<name>A0A4S2D1K6_STEMA</name>
<dbReference type="PANTHER" id="PTHR44757">
    <property type="entry name" value="DIGUANYLATE CYCLASE DGCP"/>
    <property type="match status" value="1"/>
</dbReference>
<dbReference type="InterPro" id="IPR013767">
    <property type="entry name" value="PAS_fold"/>
</dbReference>
<dbReference type="SMART" id="SM00091">
    <property type="entry name" value="PAS"/>
    <property type="match status" value="1"/>
</dbReference>
<dbReference type="Proteomes" id="UP000306631">
    <property type="component" value="Unassembled WGS sequence"/>
</dbReference>
<dbReference type="InterPro" id="IPR001610">
    <property type="entry name" value="PAC"/>
</dbReference>
<dbReference type="SMART" id="SM00267">
    <property type="entry name" value="GGDEF"/>
    <property type="match status" value="1"/>
</dbReference>
<keyword evidence="2" id="KW-0472">Membrane</keyword>
<dbReference type="EMBL" id="SRYW01000005">
    <property type="protein sequence ID" value="TGY34875.1"/>
    <property type="molecule type" value="Genomic_DNA"/>
</dbReference>
<dbReference type="CDD" id="cd00130">
    <property type="entry name" value="PAS"/>
    <property type="match status" value="1"/>
</dbReference>
<evidence type="ECO:0000259" key="4">
    <source>
        <dbReference type="PROSITE" id="PS50887"/>
    </source>
</evidence>
<evidence type="ECO:0000259" key="3">
    <source>
        <dbReference type="PROSITE" id="PS50883"/>
    </source>
</evidence>
<comment type="cofactor">
    <cofactor evidence="1">
        <name>Mg(2+)</name>
        <dbReference type="ChEBI" id="CHEBI:18420"/>
    </cofactor>
</comment>
<dbReference type="InterPro" id="IPR052155">
    <property type="entry name" value="Biofilm_reg_signaling"/>
</dbReference>
<keyword evidence="2" id="KW-0812">Transmembrane</keyword>
<dbReference type="SUPFAM" id="SSF141868">
    <property type="entry name" value="EAL domain-like"/>
    <property type="match status" value="1"/>
</dbReference>
<dbReference type="Pfam" id="PF00563">
    <property type="entry name" value="EAL"/>
    <property type="match status" value="1"/>
</dbReference>
<dbReference type="FunFam" id="3.30.70.270:FF:000001">
    <property type="entry name" value="Diguanylate cyclase domain protein"/>
    <property type="match status" value="1"/>
</dbReference>
<dbReference type="Gene3D" id="3.20.20.450">
    <property type="entry name" value="EAL domain"/>
    <property type="match status" value="1"/>
</dbReference>
<dbReference type="InterPro" id="IPR043128">
    <property type="entry name" value="Rev_trsase/Diguanyl_cyclase"/>
</dbReference>
<dbReference type="PROSITE" id="PS50883">
    <property type="entry name" value="EAL"/>
    <property type="match status" value="1"/>
</dbReference>
<reference evidence="5 6" key="1">
    <citation type="submission" date="2019-04" db="EMBL/GenBank/DDBJ databases">
        <title>Microbes associate with the intestines of laboratory mice.</title>
        <authorList>
            <person name="Navarre W."/>
            <person name="Wong E."/>
            <person name="Huang K."/>
            <person name="Tropini C."/>
            <person name="Ng K."/>
            <person name="Yu B."/>
        </authorList>
    </citation>
    <scope>NUCLEOTIDE SEQUENCE [LARGE SCALE GENOMIC DNA]</scope>
    <source>
        <strain evidence="5 6">NM62_B4-13</strain>
    </source>
</reference>
<feature type="domain" description="EAL" evidence="3">
    <location>
        <begin position="542"/>
        <end position="796"/>
    </location>
</feature>
<dbReference type="InterPro" id="IPR000014">
    <property type="entry name" value="PAS"/>
</dbReference>
<evidence type="ECO:0000256" key="2">
    <source>
        <dbReference type="SAM" id="Phobius"/>
    </source>
</evidence>
<feature type="transmembrane region" description="Helical" evidence="2">
    <location>
        <begin position="213"/>
        <end position="234"/>
    </location>
</feature>
<dbReference type="InterPro" id="IPR035965">
    <property type="entry name" value="PAS-like_dom_sf"/>
</dbReference>
<dbReference type="PANTHER" id="PTHR44757:SF2">
    <property type="entry name" value="BIOFILM ARCHITECTURE MAINTENANCE PROTEIN MBAA"/>
    <property type="match status" value="1"/>
</dbReference>
<dbReference type="OrthoDB" id="9787514at2"/>
<dbReference type="SMART" id="SM00052">
    <property type="entry name" value="EAL"/>
    <property type="match status" value="1"/>
</dbReference>
<dbReference type="Pfam" id="PF00989">
    <property type="entry name" value="PAS"/>
    <property type="match status" value="1"/>
</dbReference>
<dbReference type="GO" id="GO:0003824">
    <property type="term" value="F:catalytic activity"/>
    <property type="evidence" value="ECO:0007669"/>
    <property type="project" value="UniProtKB-ARBA"/>
</dbReference>
<dbReference type="InterPro" id="IPR001633">
    <property type="entry name" value="EAL_dom"/>
</dbReference>
<dbReference type="SUPFAM" id="SSF55073">
    <property type="entry name" value="Nucleotide cyclase"/>
    <property type="match status" value="1"/>
</dbReference>
<comment type="caution">
    <text evidence="5">The sequence shown here is derived from an EMBL/GenBank/DDBJ whole genome shotgun (WGS) entry which is preliminary data.</text>
</comment>
<accession>A0A4S2D1K6</accession>
<dbReference type="Gene3D" id="3.30.70.270">
    <property type="match status" value="1"/>
</dbReference>
<dbReference type="NCBIfam" id="TIGR00254">
    <property type="entry name" value="GGDEF"/>
    <property type="match status" value="1"/>
</dbReference>
<feature type="transmembrane region" description="Helical" evidence="2">
    <location>
        <begin position="20"/>
        <end position="41"/>
    </location>
</feature>
<dbReference type="GO" id="GO:0006355">
    <property type="term" value="P:regulation of DNA-templated transcription"/>
    <property type="evidence" value="ECO:0007669"/>
    <property type="project" value="InterPro"/>
</dbReference>
<organism evidence="5 6">
    <name type="scientific">Stenotrophomonas maltophilia</name>
    <name type="common">Pseudomonas maltophilia</name>
    <name type="synonym">Xanthomonas maltophilia</name>
    <dbReference type="NCBI Taxonomy" id="40324"/>
    <lineage>
        <taxon>Bacteria</taxon>
        <taxon>Pseudomonadati</taxon>
        <taxon>Pseudomonadota</taxon>
        <taxon>Gammaproteobacteria</taxon>
        <taxon>Lysobacterales</taxon>
        <taxon>Lysobacteraceae</taxon>
        <taxon>Stenotrophomonas</taxon>
        <taxon>Stenotrophomonas maltophilia group</taxon>
    </lineage>
</organism>
<dbReference type="Gene3D" id="3.30.450.20">
    <property type="entry name" value="PAS domain"/>
    <property type="match status" value="1"/>
</dbReference>
<dbReference type="CDD" id="cd01948">
    <property type="entry name" value="EAL"/>
    <property type="match status" value="1"/>
</dbReference>
<dbReference type="SMART" id="SM00086">
    <property type="entry name" value="PAC"/>
    <property type="match status" value="1"/>
</dbReference>
<evidence type="ECO:0000256" key="1">
    <source>
        <dbReference type="ARBA" id="ARBA00001946"/>
    </source>
</evidence>
<dbReference type="InterPro" id="IPR029787">
    <property type="entry name" value="Nucleotide_cyclase"/>
</dbReference>
<gene>
    <name evidence="5" type="ORF">E5352_07690</name>
</gene>
<dbReference type="AlphaFoldDB" id="A0A4S2D1K6"/>
<dbReference type="SUPFAM" id="SSF55785">
    <property type="entry name" value="PYP-like sensor domain (PAS domain)"/>
    <property type="match status" value="1"/>
</dbReference>
<dbReference type="NCBIfam" id="TIGR00229">
    <property type="entry name" value="sensory_box"/>
    <property type="match status" value="1"/>
</dbReference>
<dbReference type="CDD" id="cd01949">
    <property type="entry name" value="GGDEF"/>
    <property type="match status" value="1"/>
</dbReference>
<sequence>MLGSGRGGGVREVPYPTRGLILRFALLTGMAIGLVGISALIQELQAASTAWIVGQSHWSRAQQHATLALSRYLATADPDDLADARAALAVPLGDLQARHALEAPDADLARARRGFLAGDNAPGDVNRLIVSFRYLGRLGYFRDAVRLWRTTDADLLHLQALADQAQALHGSGGMTPALHDALQARLQGLDVSLRTKAQAFSASLLRTSGIVRMTTLVVGGLSVLMITVVAVMLARRVRNDLIEHESRFRAAFYQATVGMLKLDMGGRVVEANQAMADILEYRRDALLHLSLQELLVEGELVVDGTGAIDWMRQLRPAELRFRRADGGLLWGRWSGTVVHTRGREPAAFAIVEDVSQNHALAREVEHHASHDPLTGLVNRREIERLIELALLDVRDRGGMHALCYLDLDYFKLVNDGLGHAAGDQLLRTFADYLVGAVREGDWVGRLGGDEFAVFLANASQEEAKRVLQRVIRTLGQVSFQHGEGAPKVSCSIGVVEITAEAQDVNWLMSAADSACYAAKEAGRNRVHCFNESRMALDERRLEAERLSSVASAIAENRMLLYAQRIERVGDPGFLHYEVLVRMRSPEGALQGPGEFMSAVERYGMAMALDRHVLGLLFRHLQVCPAHVKLLGLCNVNVSAQSIAEPSFLAFVTDLLERNRGLATKLCFEITETAAVSNLAQARSFIDAVKARGCRMALDDFGSGLSSFGYLRQLPADMLKIDGMFVRDMESDPINRAAVRAITEVGRELHMTVVAEWVESADVARQLADLGVQGLQGYAIERPIPLERMTQQGLWAIHPGAASDGAHGPA</sequence>
<dbReference type="InterPro" id="IPR035919">
    <property type="entry name" value="EAL_sf"/>
</dbReference>
<keyword evidence="2" id="KW-1133">Transmembrane helix</keyword>
<evidence type="ECO:0000313" key="6">
    <source>
        <dbReference type="Proteomes" id="UP000306631"/>
    </source>
</evidence>
<dbReference type="Pfam" id="PF00990">
    <property type="entry name" value="GGDEF"/>
    <property type="match status" value="1"/>
</dbReference>